<dbReference type="KEGG" id="rid:RIdsm_02675"/>
<dbReference type="Pfam" id="PF02746">
    <property type="entry name" value="MR_MLE_N"/>
    <property type="match status" value="1"/>
</dbReference>
<evidence type="ECO:0000313" key="6">
    <source>
        <dbReference type="Proteomes" id="UP000051401"/>
    </source>
</evidence>
<dbReference type="InterPro" id="IPR018110">
    <property type="entry name" value="Mandel_Rmase/mucon_lact_enz_CS"/>
</dbReference>
<dbReference type="Pfam" id="PF13378">
    <property type="entry name" value="MR_MLE_C"/>
    <property type="match status" value="1"/>
</dbReference>
<evidence type="ECO:0000259" key="3">
    <source>
        <dbReference type="SMART" id="SM00922"/>
    </source>
</evidence>
<dbReference type="SUPFAM" id="SSF51604">
    <property type="entry name" value="Enolase C-terminal domain-like"/>
    <property type="match status" value="1"/>
</dbReference>
<dbReference type="PATRIC" id="fig|540747.5.peg.4618"/>
<dbReference type="SFLD" id="SFLDG00180">
    <property type="entry name" value="muconate_cycloisomerase"/>
    <property type="match status" value="1"/>
</dbReference>
<comment type="similarity">
    <text evidence="1">Belongs to the mandelate racemase/muconate lactonizing enzyme family.</text>
</comment>
<dbReference type="Proteomes" id="UP000051401">
    <property type="component" value="Unassembled WGS sequence"/>
</dbReference>
<keyword evidence="6" id="KW-1185">Reference proteome</keyword>
<sequence length="375" mass="39993">MALVSSVTATPLRLPLRQPYIWSQGVEDAFTINLITMTCEDGTVGYGETPAAPDADAQKIVLEKLGRGLVGRSVFDIAEGLQDAYRAHFLVFGGNMPRYFNQLRNALETAALDAQGKVLGRPVWDLLGGAVRKDVGYFHFLQGKTPEALAEDAAAAVAEGQPILYLKVGVGAEHDMAAVRAVREVAPEARLRLDANEAWDQSVALRMIARLAPYDIEYIEQPTASTSQAALAHVAARSPIAIGADQSVFTLQEVYTAAAVHRADMIAVGPREIGGLRPLMKAAAVAEAAGVPLCIHSSMTTGITTCAEHHAARAIPNLDDGNQIMWQLLAEDIVEAPDLAPKKGRLALEAKPGLGFTLKEDVIAAAAERHRTHAG</sequence>
<dbReference type="PANTHER" id="PTHR48080:SF3">
    <property type="entry name" value="ENOLASE SUPERFAMILY MEMBER DDB_G0284701"/>
    <property type="match status" value="1"/>
</dbReference>
<dbReference type="SMART" id="SM00922">
    <property type="entry name" value="MR_MLE"/>
    <property type="match status" value="1"/>
</dbReference>
<dbReference type="Proteomes" id="UP000325785">
    <property type="component" value="Chromosome"/>
</dbReference>
<dbReference type="GO" id="GO:0009063">
    <property type="term" value="P:amino acid catabolic process"/>
    <property type="evidence" value="ECO:0007669"/>
    <property type="project" value="InterPro"/>
</dbReference>
<evidence type="ECO:0000256" key="1">
    <source>
        <dbReference type="ARBA" id="ARBA00008031"/>
    </source>
</evidence>
<dbReference type="STRING" id="540747.SAMN04488031_101669"/>
<protein>
    <submittedName>
        <fullName evidence="4 5">Muconate cycloisomerase</fullName>
        <ecNumber evidence="5">5.5.1.1</ecNumber>
    </submittedName>
</protein>
<dbReference type="GO" id="GO:0018849">
    <property type="term" value="F:muconate cycloisomerase activity"/>
    <property type="evidence" value="ECO:0007669"/>
    <property type="project" value="UniProtKB-EC"/>
</dbReference>
<dbReference type="InterPro" id="IPR013342">
    <property type="entry name" value="Mandelate_racemase_C"/>
</dbReference>
<gene>
    <name evidence="5" type="primary">catB</name>
    <name evidence="5" type="ORF">RIdsm_02675</name>
    <name evidence="4" type="ORF">XM52_09125</name>
</gene>
<dbReference type="EMBL" id="CP031598">
    <property type="protein sequence ID" value="QEW26869.1"/>
    <property type="molecule type" value="Genomic_DNA"/>
</dbReference>
<dbReference type="EC" id="5.5.1.1" evidence="5"/>
<evidence type="ECO:0000256" key="2">
    <source>
        <dbReference type="ARBA" id="ARBA00022723"/>
    </source>
</evidence>
<dbReference type="RefSeq" id="WP_057815493.1">
    <property type="nucleotide sequence ID" value="NZ_CP031598.1"/>
</dbReference>
<evidence type="ECO:0000313" key="7">
    <source>
        <dbReference type="Proteomes" id="UP000325785"/>
    </source>
</evidence>
<feature type="domain" description="Mandelate racemase/muconate lactonizing enzyme C-terminal" evidence="3">
    <location>
        <begin position="146"/>
        <end position="241"/>
    </location>
</feature>
<dbReference type="OrthoDB" id="9802699at2"/>
<organism evidence="4 6">
    <name type="scientific">Roseovarius indicus</name>
    <dbReference type="NCBI Taxonomy" id="540747"/>
    <lineage>
        <taxon>Bacteria</taxon>
        <taxon>Pseudomonadati</taxon>
        <taxon>Pseudomonadota</taxon>
        <taxon>Alphaproteobacteria</taxon>
        <taxon>Rhodobacterales</taxon>
        <taxon>Roseobacteraceae</taxon>
        <taxon>Roseovarius</taxon>
    </lineage>
</organism>
<dbReference type="InterPro" id="IPR029017">
    <property type="entry name" value="Enolase-like_N"/>
</dbReference>
<keyword evidence="4" id="KW-0413">Isomerase</keyword>
<dbReference type="Gene3D" id="3.30.390.10">
    <property type="entry name" value="Enolase-like, N-terminal domain"/>
    <property type="match status" value="1"/>
</dbReference>
<dbReference type="Gene3D" id="3.20.20.120">
    <property type="entry name" value="Enolase-like C-terminal domain"/>
    <property type="match status" value="1"/>
</dbReference>
<reference evidence="5 7" key="2">
    <citation type="submission" date="2018-08" db="EMBL/GenBank/DDBJ databases">
        <title>Genetic Globetrotter - A new plasmid hitch-hiking vast phylogenetic and geographic distances.</title>
        <authorList>
            <person name="Vollmers J."/>
            <person name="Petersen J."/>
        </authorList>
    </citation>
    <scope>NUCLEOTIDE SEQUENCE [LARGE SCALE GENOMIC DNA]</scope>
    <source>
        <strain evidence="5 7">DSM 26383</strain>
    </source>
</reference>
<dbReference type="AlphaFoldDB" id="A0A0T5PBC0"/>
<dbReference type="PROSITE" id="PS00909">
    <property type="entry name" value="MR_MLE_2"/>
    <property type="match status" value="1"/>
</dbReference>
<name>A0A0T5PBC0_9RHOB</name>
<dbReference type="PANTHER" id="PTHR48080">
    <property type="entry name" value="D-GALACTONATE DEHYDRATASE-RELATED"/>
    <property type="match status" value="1"/>
</dbReference>
<dbReference type="GO" id="GO:0000287">
    <property type="term" value="F:magnesium ion binding"/>
    <property type="evidence" value="ECO:0007669"/>
    <property type="project" value="UniProtKB-ARBA"/>
</dbReference>
<dbReference type="SUPFAM" id="SSF54826">
    <property type="entry name" value="Enolase N-terminal domain-like"/>
    <property type="match status" value="1"/>
</dbReference>
<dbReference type="InterPro" id="IPR034593">
    <property type="entry name" value="DgoD-like"/>
</dbReference>
<dbReference type="InterPro" id="IPR029065">
    <property type="entry name" value="Enolase_C-like"/>
</dbReference>
<proteinExistence type="inferred from homology"/>
<dbReference type="InterPro" id="IPR036849">
    <property type="entry name" value="Enolase-like_C_sf"/>
</dbReference>
<evidence type="ECO:0000313" key="4">
    <source>
        <dbReference type="EMBL" id="KRS18292.1"/>
    </source>
</evidence>
<dbReference type="EMBL" id="LAXI01000004">
    <property type="protein sequence ID" value="KRS18292.1"/>
    <property type="molecule type" value="Genomic_DNA"/>
</dbReference>
<dbReference type="SFLD" id="SFLDS00001">
    <property type="entry name" value="Enolase"/>
    <property type="match status" value="1"/>
</dbReference>
<reference evidence="4 6" key="1">
    <citation type="submission" date="2015-04" db="EMBL/GenBank/DDBJ databases">
        <title>The draft genome sequence of Roseovarius indicus B108T.</title>
        <authorList>
            <person name="Li G."/>
            <person name="Lai Q."/>
            <person name="Shao Z."/>
            <person name="Yan P."/>
        </authorList>
    </citation>
    <scope>NUCLEOTIDE SEQUENCE [LARGE SCALE GENOMIC DNA]</scope>
    <source>
        <strain evidence="4 6">B108</strain>
    </source>
</reference>
<accession>A0A0T5PBC0</accession>
<dbReference type="InterPro" id="IPR013341">
    <property type="entry name" value="Mandelate_racemase_N_dom"/>
</dbReference>
<evidence type="ECO:0000313" key="5">
    <source>
        <dbReference type="EMBL" id="QEW26869.1"/>
    </source>
</evidence>
<keyword evidence="2" id="KW-0479">Metal-binding</keyword>